<evidence type="ECO:0000256" key="1">
    <source>
        <dbReference type="ARBA" id="ARBA00005046"/>
    </source>
</evidence>
<evidence type="ECO:0000256" key="8">
    <source>
        <dbReference type="ARBA" id="ARBA00063809"/>
    </source>
</evidence>
<comment type="catalytic activity">
    <reaction evidence="6">
        <text>[molybdopterin-synthase sulfur-carrier protein]-C-terminal Gly-Gly + ATP + H(+) = [molybdopterin-synthase sulfur-carrier protein]-C-terminal Gly-Gly-AMP + diphosphate</text>
        <dbReference type="Rhea" id="RHEA:43616"/>
        <dbReference type="Rhea" id="RHEA-COMP:12159"/>
        <dbReference type="Rhea" id="RHEA-COMP:12202"/>
        <dbReference type="ChEBI" id="CHEBI:15378"/>
        <dbReference type="ChEBI" id="CHEBI:30616"/>
        <dbReference type="ChEBI" id="CHEBI:33019"/>
        <dbReference type="ChEBI" id="CHEBI:90618"/>
        <dbReference type="ChEBI" id="CHEBI:90778"/>
        <dbReference type="EC" id="2.7.7.80"/>
    </reaction>
</comment>
<dbReference type="FunFam" id="3.40.50.720:FF:000033">
    <property type="entry name" value="Adenylyltransferase and sulfurtransferase MOCS3"/>
    <property type="match status" value="1"/>
</dbReference>
<dbReference type="PANTHER" id="PTHR10953:SF194">
    <property type="entry name" value="MOLYBDOPTERIN-SYNTHASE ADENYLYLTRANSFERASE"/>
    <property type="match status" value="1"/>
</dbReference>
<evidence type="ECO:0000256" key="13">
    <source>
        <dbReference type="ARBA" id="ARBA00078531"/>
    </source>
</evidence>
<name>A0A1I1FVW6_9GAMM</name>
<dbReference type="STRING" id="1122252.SAMN05660443_1241"/>
<evidence type="ECO:0000256" key="7">
    <source>
        <dbReference type="ARBA" id="ARBA00055169"/>
    </source>
</evidence>
<evidence type="ECO:0000256" key="3">
    <source>
        <dbReference type="ARBA" id="ARBA00022679"/>
    </source>
</evidence>
<keyword evidence="16" id="KW-1185">Reference proteome</keyword>
<dbReference type="InterPro" id="IPR035985">
    <property type="entry name" value="Ubiquitin-activating_enz"/>
</dbReference>
<evidence type="ECO:0000256" key="10">
    <source>
        <dbReference type="ARBA" id="ARBA00073635"/>
    </source>
</evidence>
<evidence type="ECO:0000313" key="16">
    <source>
        <dbReference type="Proteomes" id="UP000199058"/>
    </source>
</evidence>
<keyword evidence="4" id="KW-0547">Nucleotide-binding</keyword>
<proteinExistence type="inferred from homology"/>
<dbReference type="InterPro" id="IPR000594">
    <property type="entry name" value="ThiF_NAD_FAD-bd"/>
</dbReference>
<protein>
    <recommendedName>
        <fullName evidence="10">Molybdopterin-synthase adenylyltransferase</fullName>
        <ecNumber evidence="9">2.7.7.80</ecNumber>
    </recommendedName>
    <alternativeName>
        <fullName evidence="13">MoaD protein adenylase</fullName>
    </alternativeName>
    <alternativeName>
        <fullName evidence="11">Molybdopterin-converting factor subunit 1 adenylase</fullName>
    </alternativeName>
    <alternativeName>
        <fullName evidence="12">Sulfur carrier protein MoaD adenylyltransferase</fullName>
    </alternativeName>
</protein>
<dbReference type="GO" id="GO:0005524">
    <property type="term" value="F:ATP binding"/>
    <property type="evidence" value="ECO:0007669"/>
    <property type="project" value="UniProtKB-KW"/>
</dbReference>
<dbReference type="NCBIfam" id="NF004281">
    <property type="entry name" value="PRK05690.1"/>
    <property type="match status" value="1"/>
</dbReference>
<comment type="function">
    <text evidence="7">Catalyzes the adenylation by ATP of the carboxyl group of the C-terminal glycine of sulfur carrier protein MoaD.</text>
</comment>
<keyword evidence="15" id="KW-0548">Nucleotidyltransferase</keyword>
<evidence type="ECO:0000256" key="12">
    <source>
        <dbReference type="ARBA" id="ARBA00075328"/>
    </source>
</evidence>
<dbReference type="AlphaFoldDB" id="A0A1I1FVW6"/>
<dbReference type="OrthoDB" id="9804286at2"/>
<accession>A0A1I1FVW6</accession>
<dbReference type="GO" id="GO:0008146">
    <property type="term" value="F:sulfotransferase activity"/>
    <property type="evidence" value="ECO:0007669"/>
    <property type="project" value="TreeGrafter"/>
</dbReference>
<sequence>MIQREMTDQELLRFSRQLLLPEIDVAGQQRLLQSRVLIIGLGGLGSPVALYLAAAGVGELHLADHDEVDLSNLQRQIVHQESSIGQLKVESGAQQLQRINSQLKLRTYPEKLEGQALLQAISEVDLVCDCSDRFSTRFAVNRACWQAGKPLVSGAAIRFSGQLAVFDPRQETSPCYACIYDEKAQDEELTCSESGVLAPLVGVIGSLQAVEAMKLLAICGQPAVGKLVTYDALRAEMRTLKLAKDPQCACCGH</sequence>
<dbReference type="GO" id="GO:0005829">
    <property type="term" value="C:cytosol"/>
    <property type="evidence" value="ECO:0007669"/>
    <property type="project" value="TreeGrafter"/>
</dbReference>
<dbReference type="PANTHER" id="PTHR10953">
    <property type="entry name" value="UBIQUITIN-ACTIVATING ENZYME E1"/>
    <property type="match status" value="1"/>
</dbReference>
<evidence type="ECO:0000313" key="15">
    <source>
        <dbReference type="EMBL" id="SFC03474.1"/>
    </source>
</evidence>
<dbReference type="Pfam" id="PF00899">
    <property type="entry name" value="ThiF"/>
    <property type="match status" value="1"/>
</dbReference>
<evidence type="ECO:0000256" key="11">
    <source>
        <dbReference type="ARBA" id="ARBA00075110"/>
    </source>
</evidence>
<dbReference type="GO" id="GO:0004792">
    <property type="term" value="F:thiosulfate-cyanide sulfurtransferase activity"/>
    <property type="evidence" value="ECO:0007669"/>
    <property type="project" value="TreeGrafter"/>
</dbReference>
<evidence type="ECO:0000256" key="5">
    <source>
        <dbReference type="ARBA" id="ARBA00022840"/>
    </source>
</evidence>
<evidence type="ECO:0000256" key="6">
    <source>
        <dbReference type="ARBA" id="ARBA00052218"/>
    </source>
</evidence>
<evidence type="ECO:0000259" key="14">
    <source>
        <dbReference type="Pfam" id="PF00899"/>
    </source>
</evidence>
<organism evidence="15 16">
    <name type="scientific">Marinospirillum celere</name>
    <dbReference type="NCBI Taxonomy" id="1122252"/>
    <lineage>
        <taxon>Bacteria</taxon>
        <taxon>Pseudomonadati</taxon>
        <taxon>Pseudomonadota</taxon>
        <taxon>Gammaproteobacteria</taxon>
        <taxon>Oceanospirillales</taxon>
        <taxon>Oceanospirillaceae</taxon>
        <taxon>Marinospirillum</taxon>
    </lineage>
</organism>
<dbReference type="RefSeq" id="WP_091960735.1">
    <property type="nucleotide sequence ID" value="NZ_FOLH01000002.1"/>
</dbReference>
<comment type="subunit">
    <text evidence="8">Homodimer. Forms a stable heterotetrameric complex of 2 MoeB and 2 MoaD during adenylation of MoaD.</text>
</comment>
<comment type="similarity">
    <text evidence="2">Belongs to the HesA/MoeB/ThiF family.</text>
</comment>
<dbReference type="InterPro" id="IPR045886">
    <property type="entry name" value="ThiF/MoeB/HesA"/>
</dbReference>
<keyword evidence="3 15" id="KW-0808">Transferase</keyword>
<evidence type="ECO:0000256" key="9">
    <source>
        <dbReference type="ARBA" id="ARBA00066884"/>
    </source>
</evidence>
<reference evidence="15 16" key="1">
    <citation type="submission" date="2016-10" db="EMBL/GenBank/DDBJ databases">
        <authorList>
            <person name="de Groot N.N."/>
        </authorList>
    </citation>
    <scope>NUCLEOTIDE SEQUENCE [LARGE SCALE GENOMIC DNA]</scope>
    <source>
        <strain evidence="15 16">DSM 18438</strain>
    </source>
</reference>
<dbReference type="CDD" id="cd00757">
    <property type="entry name" value="ThiF_MoeB_HesA_family"/>
    <property type="match status" value="1"/>
</dbReference>
<gene>
    <name evidence="15" type="ORF">SAMN05660443_1241</name>
</gene>
<dbReference type="Proteomes" id="UP000199058">
    <property type="component" value="Unassembled WGS sequence"/>
</dbReference>
<dbReference type="SUPFAM" id="SSF69572">
    <property type="entry name" value="Activating enzymes of the ubiquitin-like proteins"/>
    <property type="match status" value="1"/>
</dbReference>
<dbReference type="EC" id="2.7.7.80" evidence="9"/>
<feature type="domain" description="THIF-type NAD/FAD binding fold" evidence="14">
    <location>
        <begin position="14"/>
        <end position="249"/>
    </location>
</feature>
<dbReference type="GO" id="GO:0061605">
    <property type="term" value="F:molybdopterin-synthase adenylyltransferase activity"/>
    <property type="evidence" value="ECO:0007669"/>
    <property type="project" value="UniProtKB-EC"/>
</dbReference>
<evidence type="ECO:0000256" key="2">
    <source>
        <dbReference type="ARBA" id="ARBA00009919"/>
    </source>
</evidence>
<dbReference type="Gene3D" id="3.40.50.720">
    <property type="entry name" value="NAD(P)-binding Rossmann-like Domain"/>
    <property type="match status" value="1"/>
</dbReference>
<keyword evidence="5" id="KW-0067">ATP-binding</keyword>
<dbReference type="GO" id="GO:0008641">
    <property type="term" value="F:ubiquitin-like modifier activating enzyme activity"/>
    <property type="evidence" value="ECO:0007669"/>
    <property type="project" value="InterPro"/>
</dbReference>
<evidence type="ECO:0000256" key="4">
    <source>
        <dbReference type="ARBA" id="ARBA00022741"/>
    </source>
</evidence>
<comment type="pathway">
    <text evidence="1">Cofactor biosynthesis; molybdopterin biosynthesis.</text>
</comment>
<dbReference type="EMBL" id="FOLH01000002">
    <property type="protein sequence ID" value="SFC03474.1"/>
    <property type="molecule type" value="Genomic_DNA"/>
</dbReference>